<proteinExistence type="predicted"/>
<name>A0ABP9PQJ1_9ACTN</name>
<sequence>MSVEAVTWWGHATTTIELGGVRVVTDPLLPRRLYHLRRALPEPPREAVAGDVVLVSHLHHDHLHLPSLRQCGRVPLLVPRGASALVPGLAALDVVEVAPGDRLTVAGVDVEVLAASHDGTRDKVTHRLARRREMPPALGFRFAVGDAAVWYPGDTGVRPDFADVDPVDLAVVPIGGWGPTLGDDHLDPEQAVAAAAAVGARWAIAVHYGTYWPLALRRLSPANHHRLFVTPPQRFHEAADAAGLAATPLTPAFGERVPLTGPAA</sequence>
<dbReference type="InterPro" id="IPR001279">
    <property type="entry name" value="Metallo-B-lactamas"/>
</dbReference>
<reference evidence="3" key="1">
    <citation type="journal article" date="2019" name="Int. J. Syst. Evol. Microbiol.">
        <title>The Global Catalogue of Microorganisms (GCM) 10K type strain sequencing project: providing services to taxonomists for standard genome sequencing and annotation.</title>
        <authorList>
            <consortium name="The Broad Institute Genomics Platform"/>
            <consortium name="The Broad Institute Genome Sequencing Center for Infectious Disease"/>
            <person name="Wu L."/>
            <person name="Ma J."/>
        </authorList>
    </citation>
    <scope>NUCLEOTIDE SEQUENCE [LARGE SCALE GENOMIC DNA]</scope>
    <source>
        <strain evidence="3">JCM 18459</strain>
    </source>
</reference>
<accession>A0ABP9PQJ1</accession>
<evidence type="ECO:0000313" key="3">
    <source>
        <dbReference type="Proteomes" id="UP001500221"/>
    </source>
</evidence>
<dbReference type="Gene3D" id="3.60.15.10">
    <property type="entry name" value="Ribonuclease Z/Hydroxyacylglutathione hydrolase-like"/>
    <property type="match status" value="1"/>
</dbReference>
<dbReference type="InterPro" id="IPR036866">
    <property type="entry name" value="RibonucZ/Hydroxyglut_hydro"/>
</dbReference>
<dbReference type="InterPro" id="IPR050114">
    <property type="entry name" value="UPF0173_UPF0282_UlaG_hydrolase"/>
</dbReference>
<dbReference type="Proteomes" id="UP001500221">
    <property type="component" value="Unassembled WGS sequence"/>
</dbReference>
<evidence type="ECO:0000259" key="1">
    <source>
        <dbReference type="Pfam" id="PF12706"/>
    </source>
</evidence>
<keyword evidence="3" id="KW-1185">Reference proteome</keyword>
<organism evidence="2 3">
    <name type="scientific">Nocardioides marinquilinus</name>
    <dbReference type="NCBI Taxonomy" id="1210400"/>
    <lineage>
        <taxon>Bacteria</taxon>
        <taxon>Bacillati</taxon>
        <taxon>Actinomycetota</taxon>
        <taxon>Actinomycetes</taxon>
        <taxon>Propionibacteriales</taxon>
        <taxon>Nocardioidaceae</taxon>
        <taxon>Nocardioides</taxon>
    </lineage>
</organism>
<gene>
    <name evidence="2" type="ORF">GCM10023340_24400</name>
</gene>
<protein>
    <submittedName>
        <fullName evidence="2">MBL fold metallo-hydrolase</fullName>
    </submittedName>
</protein>
<dbReference type="EMBL" id="BAABKG010000003">
    <property type="protein sequence ID" value="GAA5149297.1"/>
    <property type="molecule type" value="Genomic_DNA"/>
</dbReference>
<dbReference type="SUPFAM" id="SSF56281">
    <property type="entry name" value="Metallo-hydrolase/oxidoreductase"/>
    <property type="match status" value="1"/>
</dbReference>
<dbReference type="Pfam" id="PF12706">
    <property type="entry name" value="Lactamase_B_2"/>
    <property type="match status" value="1"/>
</dbReference>
<dbReference type="RefSeq" id="WP_345458707.1">
    <property type="nucleotide sequence ID" value="NZ_BAABKG010000003.1"/>
</dbReference>
<comment type="caution">
    <text evidence="2">The sequence shown here is derived from an EMBL/GenBank/DDBJ whole genome shotgun (WGS) entry which is preliminary data.</text>
</comment>
<evidence type="ECO:0000313" key="2">
    <source>
        <dbReference type="EMBL" id="GAA5149297.1"/>
    </source>
</evidence>
<dbReference type="PANTHER" id="PTHR43546:SF3">
    <property type="entry name" value="UPF0173 METAL-DEPENDENT HYDROLASE MJ1163"/>
    <property type="match status" value="1"/>
</dbReference>
<dbReference type="PANTHER" id="PTHR43546">
    <property type="entry name" value="UPF0173 METAL-DEPENDENT HYDROLASE MJ1163-RELATED"/>
    <property type="match status" value="1"/>
</dbReference>
<feature type="domain" description="Metallo-beta-lactamase" evidence="1">
    <location>
        <begin position="22"/>
        <end position="208"/>
    </location>
</feature>